<dbReference type="PROSITE" id="PS50280">
    <property type="entry name" value="SET"/>
    <property type="match status" value="1"/>
</dbReference>
<dbReference type="AlphaFoldDB" id="A0A1F8EZE2"/>
<accession>A0A1F8EZE2</accession>
<dbReference type="SUPFAM" id="SSF82199">
    <property type="entry name" value="SET domain"/>
    <property type="match status" value="1"/>
</dbReference>
<dbReference type="Gene3D" id="2.170.270.10">
    <property type="entry name" value="SET domain"/>
    <property type="match status" value="1"/>
</dbReference>
<sequence length="125" mass="14034">MLLVKTKIGPSKIHGIGLFADQPIAKGAVVWKFIENFDLEITKTTLNTLPIQARDNILTYAYLNKDGNYVLCSDDARFFNPQDSPNVTAPQDDSAPNIAIRNIVSGEELTQNYKNFDADFERKLK</sequence>
<dbReference type="InterPro" id="IPR001214">
    <property type="entry name" value="SET_dom"/>
</dbReference>
<proteinExistence type="predicted"/>
<dbReference type="STRING" id="1802668.A2831_01510"/>
<feature type="domain" description="SET" evidence="1">
    <location>
        <begin position="4"/>
        <end position="114"/>
    </location>
</feature>
<dbReference type="EMBL" id="MGJI01000009">
    <property type="protein sequence ID" value="OGN05396.1"/>
    <property type="molecule type" value="Genomic_DNA"/>
</dbReference>
<protein>
    <recommendedName>
        <fullName evidence="1">SET domain-containing protein</fullName>
    </recommendedName>
</protein>
<gene>
    <name evidence="2" type="ORF">A2831_01510</name>
</gene>
<dbReference type="InterPro" id="IPR046341">
    <property type="entry name" value="SET_dom_sf"/>
</dbReference>
<reference evidence="2 3" key="1">
    <citation type="journal article" date="2016" name="Nat. Commun.">
        <title>Thousands of microbial genomes shed light on interconnected biogeochemical processes in an aquifer system.</title>
        <authorList>
            <person name="Anantharaman K."/>
            <person name="Brown C.T."/>
            <person name="Hug L.A."/>
            <person name="Sharon I."/>
            <person name="Castelle C.J."/>
            <person name="Probst A.J."/>
            <person name="Thomas B.C."/>
            <person name="Singh A."/>
            <person name="Wilkins M.J."/>
            <person name="Karaoz U."/>
            <person name="Brodie E.L."/>
            <person name="Williams K.H."/>
            <person name="Hubbard S.S."/>
            <person name="Banfield J.F."/>
        </authorList>
    </citation>
    <scope>NUCLEOTIDE SEQUENCE [LARGE SCALE GENOMIC DNA]</scope>
</reference>
<name>A0A1F8EZE2_9BACT</name>
<dbReference type="Proteomes" id="UP000177507">
    <property type="component" value="Unassembled WGS sequence"/>
</dbReference>
<organism evidence="2 3">
    <name type="scientific">Candidatus Yanofskybacteria bacterium RIFCSPHIGHO2_01_FULL_44_17</name>
    <dbReference type="NCBI Taxonomy" id="1802668"/>
    <lineage>
        <taxon>Bacteria</taxon>
        <taxon>Candidatus Yanofskyibacteriota</taxon>
    </lineage>
</organism>
<evidence type="ECO:0000313" key="2">
    <source>
        <dbReference type="EMBL" id="OGN05396.1"/>
    </source>
</evidence>
<dbReference type="Pfam" id="PF00856">
    <property type="entry name" value="SET"/>
    <property type="match status" value="1"/>
</dbReference>
<evidence type="ECO:0000259" key="1">
    <source>
        <dbReference type="PROSITE" id="PS50280"/>
    </source>
</evidence>
<comment type="caution">
    <text evidence="2">The sequence shown here is derived from an EMBL/GenBank/DDBJ whole genome shotgun (WGS) entry which is preliminary data.</text>
</comment>
<evidence type="ECO:0000313" key="3">
    <source>
        <dbReference type="Proteomes" id="UP000177507"/>
    </source>
</evidence>